<evidence type="ECO:0000256" key="12">
    <source>
        <dbReference type="SAM" id="MobiDB-lite"/>
    </source>
</evidence>
<dbReference type="Pfam" id="PF00046">
    <property type="entry name" value="Homeodomain"/>
    <property type="match status" value="1"/>
</dbReference>
<dbReference type="FunFam" id="1.10.10.60:FF:000200">
    <property type="entry name" value="Homeobox-leucine zipper protein ATHB-13"/>
    <property type="match status" value="1"/>
</dbReference>
<dbReference type="SMART" id="SM00389">
    <property type="entry name" value="HOX"/>
    <property type="match status" value="1"/>
</dbReference>
<keyword evidence="15" id="KW-1185">Reference proteome</keyword>
<evidence type="ECO:0000256" key="7">
    <source>
        <dbReference type="ARBA" id="ARBA00025748"/>
    </source>
</evidence>
<reference evidence="14" key="1">
    <citation type="submission" date="2023-02" db="EMBL/GenBank/DDBJ databases">
        <title>Genome of toxic invasive species Heracleum sosnowskyi carries increased number of genes despite the absence of recent whole-genome duplications.</title>
        <authorList>
            <person name="Schelkunov M."/>
            <person name="Shtratnikova V."/>
            <person name="Makarenko M."/>
            <person name="Klepikova A."/>
            <person name="Omelchenko D."/>
            <person name="Novikova G."/>
            <person name="Obukhova E."/>
            <person name="Bogdanov V."/>
            <person name="Penin A."/>
            <person name="Logacheva M."/>
        </authorList>
    </citation>
    <scope>NUCLEOTIDE SEQUENCE</scope>
    <source>
        <strain evidence="14">Hsosn_3</strain>
        <tissue evidence="14">Leaf</tissue>
    </source>
</reference>
<evidence type="ECO:0000256" key="9">
    <source>
        <dbReference type="RuleBase" id="RU000682"/>
    </source>
</evidence>
<evidence type="ECO:0000256" key="1">
    <source>
        <dbReference type="ARBA" id="ARBA00004123"/>
    </source>
</evidence>
<evidence type="ECO:0000256" key="5">
    <source>
        <dbReference type="ARBA" id="ARBA00023163"/>
    </source>
</evidence>
<comment type="similarity">
    <text evidence="7 10">Belongs to the HD-ZIP homeobox family. Class I subfamily.</text>
</comment>
<evidence type="ECO:0000313" key="14">
    <source>
        <dbReference type="EMBL" id="KAK1383657.1"/>
    </source>
</evidence>
<dbReference type="GO" id="GO:0043565">
    <property type="term" value="F:sequence-specific DNA binding"/>
    <property type="evidence" value="ECO:0007669"/>
    <property type="project" value="InterPro"/>
</dbReference>
<dbReference type="PROSITE" id="PS00027">
    <property type="entry name" value="HOMEOBOX_1"/>
    <property type="match status" value="1"/>
</dbReference>
<keyword evidence="11" id="KW-0175">Coiled coil</keyword>
<dbReference type="AlphaFoldDB" id="A0AAD8MSR0"/>
<evidence type="ECO:0000256" key="2">
    <source>
        <dbReference type="ARBA" id="ARBA00023015"/>
    </source>
</evidence>
<dbReference type="PANTHER" id="PTHR24326:SF176">
    <property type="entry name" value="HOMEOBOX-LEUCINE ZIPPER PROTEIN ATHB-13"/>
    <property type="match status" value="1"/>
</dbReference>
<dbReference type="PRINTS" id="PR00031">
    <property type="entry name" value="HTHREPRESSR"/>
</dbReference>
<feature type="domain" description="Homeobox" evidence="13">
    <location>
        <begin position="69"/>
        <end position="129"/>
    </location>
</feature>
<dbReference type="Proteomes" id="UP001237642">
    <property type="component" value="Unassembled WGS sequence"/>
</dbReference>
<organism evidence="14 15">
    <name type="scientific">Heracleum sosnowskyi</name>
    <dbReference type="NCBI Taxonomy" id="360622"/>
    <lineage>
        <taxon>Eukaryota</taxon>
        <taxon>Viridiplantae</taxon>
        <taxon>Streptophyta</taxon>
        <taxon>Embryophyta</taxon>
        <taxon>Tracheophyta</taxon>
        <taxon>Spermatophyta</taxon>
        <taxon>Magnoliopsida</taxon>
        <taxon>eudicotyledons</taxon>
        <taxon>Gunneridae</taxon>
        <taxon>Pentapetalae</taxon>
        <taxon>asterids</taxon>
        <taxon>campanulids</taxon>
        <taxon>Apiales</taxon>
        <taxon>Apiaceae</taxon>
        <taxon>Apioideae</taxon>
        <taxon>apioid superclade</taxon>
        <taxon>Tordylieae</taxon>
        <taxon>Tordyliinae</taxon>
        <taxon>Heracleum</taxon>
    </lineage>
</organism>
<dbReference type="InterPro" id="IPR003106">
    <property type="entry name" value="Leu_zip_homeo"/>
</dbReference>
<keyword evidence="5 10" id="KW-0804">Transcription</keyword>
<dbReference type="SUPFAM" id="SSF46689">
    <property type="entry name" value="Homeodomain-like"/>
    <property type="match status" value="1"/>
</dbReference>
<evidence type="ECO:0000256" key="8">
    <source>
        <dbReference type="PROSITE-ProRule" id="PRU00108"/>
    </source>
</evidence>
<dbReference type="InterPro" id="IPR045224">
    <property type="entry name" value="HDZip_class_I_plant"/>
</dbReference>
<evidence type="ECO:0000259" key="13">
    <source>
        <dbReference type="PROSITE" id="PS50071"/>
    </source>
</evidence>
<feature type="DNA-binding region" description="Homeobox" evidence="8">
    <location>
        <begin position="71"/>
        <end position="130"/>
    </location>
</feature>
<evidence type="ECO:0000256" key="3">
    <source>
        <dbReference type="ARBA" id="ARBA00023125"/>
    </source>
</evidence>
<evidence type="ECO:0000256" key="4">
    <source>
        <dbReference type="ARBA" id="ARBA00023155"/>
    </source>
</evidence>
<evidence type="ECO:0000313" key="15">
    <source>
        <dbReference type="Proteomes" id="UP001237642"/>
    </source>
</evidence>
<dbReference type="PANTHER" id="PTHR24326">
    <property type="entry name" value="HOMEOBOX-LEUCINE ZIPPER PROTEIN"/>
    <property type="match status" value="1"/>
</dbReference>
<dbReference type="Pfam" id="PF02183">
    <property type="entry name" value="HALZ"/>
    <property type="match status" value="1"/>
</dbReference>
<dbReference type="GO" id="GO:0000981">
    <property type="term" value="F:DNA-binding transcription factor activity, RNA polymerase II-specific"/>
    <property type="evidence" value="ECO:0007669"/>
    <property type="project" value="UniProtKB-UniRule"/>
</dbReference>
<keyword evidence="2 10" id="KW-0805">Transcription regulation</keyword>
<keyword evidence="6 8" id="KW-0539">Nucleus</keyword>
<comment type="subcellular location">
    <subcellularLocation>
        <location evidence="1 8 9">Nucleus</location>
    </subcellularLocation>
</comment>
<dbReference type="Gene3D" id="1.10.10.60">
    <property type="entry name" value="Homeodomain-like"/>
    <property type="match status" value="1"/>
</dbReference>
<sequence>MIFSDISFQLPPDPMFHQPYHHDPSISPHSQDFQVAGYSSVLMRRSMSFTGCEEVRGGEEDLSEDEGSQSLGEKKRRLNLEQVKALEKSFELGNKLEPERKVQLARALGLQPRQIAIWFQNRRARWKTKQLERDYTILKRQFDALKADNDSLRTQNKKLHGEIIALKGKECNSIENRPINLNKESTHHEGSWSNGSDNSCDHVNTAGLTQLFLQSSSSTPELVHSHQKLNQTVPEETFCSMFNGIEDHPGFWPWPEQHQNFN</sequence>
<feature type="coiled-coil region" evidence="11">
    <location>
        <begin position="128"/>
        <end position="162"/>
    </location>
</feature>
<dbReference type="EMBL" id="JAUIZM010000005">
    <property type="protein sequence ID" value="KAK1383657.1"/>
    <property type="molecule type" value="Genomic_DNA"/>
</dbReference>
<comment type="caution">
    <text evidence="14">The sequence shown here is derived from an EMBL/GenBank/DDBJ whole genome shotgun (WGS) entry which is preliminary data.</text>
</comment>
<proteinExistence type="inferred from homology"/>
<dbReference type="GO" id="GO:0045893">
    <property type="term" value="P:positive regulation of DNA-templated transcription"/>
    <property type="evidence" value="ECO:0007669"/>
    <property type="project" value="TreeGrafter"/>
</dbReference>
<evidence type="ECO:0000256" key="10">
    <source>
        <dbReference type="RuleBase" id="RU369038"/>
    </source>
</evidence>
<evidence type="ECO:0000256" key="6">
    <source>
        <dbReference type="ARBA" id="ARBA00023242"/>
    </source>
</evidence>
<keyword evidence="3 8" id="KW-0238">DNA-binding</keyword>
<keyword evidence="4 8" id="KW-0371">Homeobox</keyword>
<dbReference type="InterPro" id="IPR017970">
    <property type="entry name" value="Homeobox_CS"/>
</dbReference>
<dbReference type="GO" id="GO:0005634">
    <property type="term" value="C:nucleus"/>
    <property type="evidence" value="ECO:0007669"/>
    <property type="project" value="UniProtKB-SubCell"/>
</dbReference>
<comment type="function">
    <text evidence="10">Transcription factor.</text>
</comment>
<name>A0AAD8MSR0_9APIA</name>
<feature type="region of interest" description="Disordered" evidence="12">
    <location>
        <begin position="55"/>
        <end position="74"/>
    </location>
</feature>
<reference evidence="14" key="2">
    <citation type="submission" date="2023-05" db="EMBL/GenBank/DDBJ databases">
        <authorList>
            <person name="Schelkunov M.I."/>
        </authorList>
    </citation>
    <scope>NUCLEOTIDE SEQUENCE</scope>
    <source>
        <strain evidence="14">Hsosn_3</strain>
        <tissue evidence="14">Leaf</tissue>
    </source>
</reference>
<evidence type="ECO:0000256" key="11">
    <source>
        <dbReference type="SAM" id="Coils"/>
    </source>
</evidence>
<dbReference type="CDD" id="cd00086">
    <property type="entry name" value="homeodomain"/>
    <property type="match status" value="1"/>
</dbReference>
<dbReference type="PROSITE" id="PS50071">
    <property type="entry name" value="HOMEOBOX_2"/>
    <property type="match status" value="1"/>
</dbReference>
<protein>
    <recommendedName>
        <fullName evidence="10">Homeobox-leucine zipper protein</fullName>
    </recommendedName>
    <alternativeName>
        <fullName evidence="10">HD-ZIP protein</fullName>
    </alternativeName>
    <alternativeName>
        <fullName evidence="10">Homeodomain transcription factor</fullName>
    </alternativeName>
</protein>
<dbReference type="InterPro" id="IPR001356">
    <property type="entry name" value="HD"/>
</dbReference>
<accession>A0AAD8MSR0</accession>
<dbReference type="InterPro" id="IPR000047">
    <property type="entry name" value="HTH_motif"/>
</dbReference>
<gene>
    <name evidence="14" type="ORF">POM88_021392</name>
</gene>
<dbReference type="InterPro" id="IPR009057">
    <property type="entry name" value="Homeodomain-like_sf"/>
</dbReference>